<evidence type="ECO:0000313" key="5">
    <source>
        <dbReference type="EMBL" id="CEA04515.1"/>
    </source>
</evidence>
<dbReference type="OrthoDB" id="6759120at2"/>
<dbReference type="PATRIC" id="fig|1461581.3.peg.1573"/>
<evidence type="ECO:0000256" key="3">
    <source>
        <dbReference type="ARBA" id="ARBA00022729"/>
    </source>
</evidence>
<organism evidence="5">
    <name type="scientific">Pseudomonas saudimassiliensis</name>
    <dbReference type="NCBI Taxonomy" id="1461581"/>
    <lineage>
        <taxon>Bacteria</taxon>
        <taxon>Pseudomonadati</taxon>
        <taxon>Pseudomonadota</taxon>
        <taxon>Gammaproteobacteria</taxon>
        <taxon>Pseudomonadales</taxon>
        <taxon>Pseudomonadaceae</taxon>
        <taxon>Pseudomonas</taxon>
    </lineage>
</organism>
<feature type="signal peptide" evidence="4">
    <location>
        <begin position="1"/>
        <end position="26"/>
    </location>
</feature>
<protein>
    <submittedName>
        <fullName evidence="5">Outer membrane porin</fullName>
    </submittedName>
</protein>
<gene>
    <name evidence="5" type="ORF">BN1049_01595</name>
</gene>
<dbReference type="GO" id="GO:0016020">
    <property type="term" value="C:membrane"/>
    <property type="evidence" value="ECO:0007669"/>
    <property type="project" value="InterPro"/>
</dbReference>
<dbReference type="EMBL" id="LK391969">
    <property type="protein sequence ID" value="CEF26662.1"/>
    <property type="molecule type" value="Genomic_DNA"/>
</dbReference>
<accession>A0A078ME39</accession>
<keyword evidence="3 4" id="KW-0732">Signal</keyword>
<comment type="similarity">
    <text evidence="1">Belongs to the outer membrane porin (Opr) (TC 1.B.25) family.</text>
</comment>
<dbReference type="InterPro" id="IPR023614">
    <property type="entry name" value="Porin_dom_sf"/>
</dbReference>
<evidence type="ECO:0000256" key="2">
    <source>
        <dbReference type="ARBA" id="ARBA00022448"/>
    </source>
</evidence>
<dbReference type="InterPro" id="IPR005318">
    <property type="entry name" value="OM_porin_bac"/>
</dbReference>
<dbReference type="FunFam" id="2.40.160.10:FF:000008">
    <property type="entry name" value="OprD family porin"/>
    <property type="match status" value="1"/>
</dbReference>
<proteinExistence type="inferred from homology"/>
<keyword evidence="2" id="KW-0813">Transport</keyword>
<name>A0A078ME39_9PSED</name>
<evidence type="ECO:0000256" key="1">
    <source>
        <dbReference type="ARBA" id="ARBA00009075"/>
    </source>
</evidence>
<dbReference type="GO" id="GO:0015288">
    <property type="term" value="F:porin activity"/>
    <property type="evidence" value="ECO:0007669"/>
    <property type="project" value="TreeGrafter"/>
</dbReference>
<dbReference type="AlphaFoldDB" id="A0A078ME39"/>
<reference evidence="5" key="1">
    <citation type="submission" date="2014-07" db="EMBL/GenBank/DDBJ databases">
        <authorList>
            <person name="Urmite Genomes Urmite Genomes"/>
        </authorList>
    </citation>
    <scope>NUCLEOTIDE SEQUENCE</scope>
    <source>
        <strain evidence="5">12M76_air</strain>
    </source>
</reference>
<dbReference type="PANTHER" id="PTHR34596">
    <property type="entry name" value="CHITOPORIN"/>
    <property type="match status" value="1"/>
</dbReference>
<dbReference type="RefSeq" id="WP_044499240.1">
    <property type="nucleotide sequence ID" value="NZ_LK391969.1"/>
</dbReference>
<evidence type="ECO:0000256" key="4">
    <source>
        <dbReference type="SAM" id="SignalP"/>
    </source>
</evidence>
<dbReference type="Pfam" id="PF03573">
    <property type="entry name" value="OprD"/>
    <property type="match status" value="1"/>
</dbReference>
<dbReference type="PANTHER" id="PTHR34596:SF2">
    <property type="entry name" value="CHITOPORIN"/>
    <property type="match status" value="1"/>
</dbReference>
<dbReference type="Gene3D" id="2.40.160.10">
    <property type="entry name" value="Porin"/>
    <property type="match status" value="1"/>
</dbReference>
<feature type="chain" id="PRO_5007377993" evidence="4">
    <location>
        <begin position="27"/>
        <end position="417"/>
    </location>
</feature>
<sequence length="417" mass="45941">MHRTSISVVPTALAIAFASWSPLASAAFVEDSKASLELRNIYFNRDFRDGTGQSKREEWAQGFLLKLQSGYTEGTVGFGVDALGMLGVKLDSSPDRAGTGLLPVHDDGRAADEFASLGLTGKVRMSQTELTVGTHMPVLPVLKPNNGRIIPQTFDGVMLTSRDLGSLAITAGQLKEVRQRNSSDRDTLMLNNKNRRFTAGAEADYFNLIGVEAPAGERVKLSYFGAELDNIYRQHFFGMAYSQPLGDGVFQADVRLSLSDDYGRKAGGEVDNRAFNGMLSYGQAGHKFGLGWQDMGGDTGFAYVEGTDPFLVNFSQINDFANPDERSYQARYDYDFAHAGVPGLSFMTRYIRGSDATVIGSSETGKEWERDSEVRYVFQTGLLKNLSLRWRNASYRSDFARGADENRLIVGYTFALR</sequence>
<dbReference type="EMBL" id="LM997413">
    <property type="protein sequence ID" value="CEA04515.1"/>
    <property type="molecule type" value="Genomic_DNA"/>
</dbReference>